<sequence>MELSKYEKYALIKIRKWETKRRGFLVDTAAKPVDYLIQKIGKEKFKHIENVVETTLDKMLHTATYSVNEKELLKRAHDNGIIINDLSELKTCPLKLLDNCNEKHIRMHERVSAAQGAAAGLGGALTATADLTAILIQIFHLLQEIAFCYGFDPNDPVEKLILLRIIEGGIGSTESKFKALREISILEKIQLNGDIDPISGKPVKAFSTKAMSEYIEKLTLAIISRFMRRALPIPLLTIAAGAHSNHEMMENSGETAFMVYRKKFIIRKRDLL</sequence>
<evidence type="ECO:0000313" key="3">
    <source>
        <dbReference type="Proteomes" id="UP000191931"/>
    </source>
</evidence>
<organism evidence="1">
    <name type="scientific">Desulfamplus magnetovallimortis</name>
    <dbReference type="NCBI Taxonomy" id="1246637"/>
    <lineage>
        <taxon>Bacteria</taxon>
        <taxon>Pseudomonadati</taxon>
        <taxon>Thermodesulfobacteriota</taxon>
        <taxon>Desulfobacteria</taxon>
        <taxon>Desulfobacterales</taxon>
        <taxon>Desulfobacteraceae</taxon>
        <taxon>Desulfamplus</taxon>
    </lineage>
</organism>
<keyword evidence="3" id="KW-1185">Reference proteome</keyword>
<evidence type="ECO:0000313" key="2">
    <source>
        <dbReference type="EMBL" id="SLM32798.1"/>
    </source>
</evidence>
<reference evidence="1" key="1">
    <citation type="submission" date="2012-10" db="EMBL/GenBank/DDBJ databases">
        <authorList>
            <person name="Lefevre C."/>
        </authorList>
    </citation>
    <scope>NUCLEOTIDE SEQUENCE</scope>
    <source>
        <strain evidence="1">BW-1</strain>
    </source>
</reference>
<evidence type="ECO:0008006" key="4">
    <source>
        <dbReference type="Google" id="ProtNLM"/>
    </source>
</evidence>
<reference evidence="2 3" key="3">
    <citation type="submission" date="2017-03" db="EMBL/GenBank/DDBJ databases">
        <authorList>
            <person name="Afonso C.L."/>
            <person name="Miller P.J."/>
            <person name="Scott M.A."/>
            <person name="Spackman E."/>
            <person name="Goraichik I."/>
            <person name="Dimitrov K.M."/>
            <person name="Suarez D.L."/>
            <person name="Swayne D.E."/>
        </authorList>
    </citation>
    <scope>NUCLEOTIDE SEQUENCE [LARGE SCALE GENOMIC DNA]</scope>
    <source>
        <strain evidence="2">PRJEB14757</strain>
    </source>
</reference>
<dbReference type="InterPro" id="IPR024787">
    <property type="entry name" value="EcsC"/>
</dbReference>
<accession>L0R5F3</accession>
<proteinExistence type="predicted"/>
<dbReference type="OrthoDB" id="2737310at2"/>
<gene>
    <name evidence="1" type="ORF">DEMABW1_80141</name>
    <name evidence="2" type="ORF">MTBBW1_80141</name>
</gene>
<dbReference type="EMBL" id="FWEV01000325">
    <property type="protein sequence ID" value="SLM32798.1"/>
    <property type="molecule type" value="Genomic_DNA"/>
</dbReference>
<reference evidence="1" key="2">
    <citation type="submission" date="2012-12" db="EMBL/GenBank/DDBJ databases">
        <title>Region harboring genes involved in magnetosome formation of Candidatus Desulfamplus magnetosmortis.</title>
        <authorList>
            <person name="Lefevre C.T."/>
            <person name="Bazylinski D.A."/>
        </authorList>
    </citation>
    <scope>NUCLEOTIDE SEQUENCE</scope>
    <source>
        <strain evidence="1">BW-1</strain>
    </source>
</reference>
<dbReference type="AlphaFoldDB" id="L0R5F3"/>
<dbReference type="EMBL" id="HF547348">
    <property type="protein sequence ID" value="CCO06747.1"/>
    <property type="molecule type" value="Genomic_DNA"/>
</dbReference>
<dbReference type="RefSeq" id="WP_080798400.1">
    <property type="nucleotide sequence ID" value="NZ_LT828540.1"/>
</dbReference>
<dbReference type="STRING" id="1246637.MTBBW1_80141"/>
<dbReference type="Pfam" id="PF12787">
    <property type="entry name" value="EcsC"/>
    <property type="match status" value="1"/>
</dbReference>
<dbReference type="Proteomes" id="UP000191931">
    <property type="component" value="Unassembled WGS sequence"/>
</dbReference>
<protein>
    <recommendedName>
        <fullName evidence="4">EcsC family protein</fullName>
    </recommendedName>
</protein>
<name>L0R5F3_9BACT</name>
<dbReference type="PANTHER" id="PTHR41260">
    <property type="entry name" value="PROTEIN ECSC"/>
    <property type="match status" value="1"/>
</dbReference>
<dbReference type="PANTHER" id="PTHR41260:SF1">
    <property type="entry name" value="PROTEIN ECSC"/>
    <property type="match status" value="1"/>
</dbReference>
<evidence type="ECO:0000313" key="1">
    <source>
        <dbReference type="EMBL" id="CCO06747.1"/>
    </source>
</evidence>